<organism evidence="7 8">
    <name type="scientific">Saprospira grandis (strain Lewin)</name>
    <dbReference type="NCBI Taxonomy" id="984262"/>
    <lineage>
        <taxon>Bacteria</taxon>
        <taxon>Pseudomonadati</taxon>
        <taxon>Bacteroidota</taxon>
        <taxon>Saprospiria</taxon>
        <taxon>Saprospirales</taxon>
        <taxon>Saprospiraceae</taxon>
        <taxon>Saprospira</taxon>
    </lineage>
</organism>
<dbReference type="RefSeq" id="WP_015692482.1">
    <property type="nucleotide sequence ID" value="NC_016940.1"/>
</dbReference>
<protein>
    <submittedName>
        <fullName evidence="7">Colicin V production protein</fullName>
    </submittedName>
</protein>
<dbReference type="Proteomes" id="UP000007519">
    <property type="component" value="Chromosome"/>
</dbReference>
<accession>H6L337</accession>
<dbReference type="STRING" id="984262.SGRA_2133"/>
<evidence type="ECO:0000256" key="1">
    <source>
        <dbReference type="ARBA" id="ARBA00004141"/>
    </source>
</evidence>
<name>H6L337_SAPGL</name>
<keyword evidence="8" id="KW-1185">Reference proteome</keyword>
<dbReference type="KEGG" id="sgn:SGRA_2133"/>
<evidence type="ECO:0000256" key="6">
    <source>
        <dbReference type="SAM" id="Phobius"/>
    </source>
</evidence>
<feature type="transmembrane region" description="Helical" evidence="6">
    <location>
        <begin position="60"/>
        <end position="85"/>
    </location>
</feature>
<dbReference type="GO" id="GO:0009403">
    <property type="term" value="P:toxin biosynthetic process"/>
    <property type="evidence" value="ECO:0007669"/>
    <property type="project" value="InterPro"/>
</dbReference>
<gene>
    <name evidence="7" type="ordered locus">SGRA_2133</name>
</gene>
<evidence type="ECO:0000256" key="5">
    <source>
        <dbReference type="SAM" id="MobiDB-lite"/>
    </source>
</evidence>
<proteinExistence type="predicted"/>
<keyword evidence="4 6" id="KW-0472">Membrane</keyword>
<dbReference type="Pfam" id="PF02674">
    <property type="entry name" value="Colicin_V"/>
    <property type="match status" value="1"/>
</dbReference>
<dbReference type="InterPro" id="IPR003825">
    <property type="entry name" value="Colicin-V_CvpA"/>
</dbReference>
<evidence type="ECO:0000256" key="2">
    <source>
        <dbReference type="ARBA" id="ARBA00022692"/>
    </source>
</evidence>
<keyword evidence="3 6" id="KW-1133">Transmembrane helix</keyword>
<evidence type="ECO:0000313" key="7">
    <source>
        <dbReference type="EMBL" id="AFC24864.1"/>
    </source>
</evidence>
<dbReference type="GO" id="GO:0016020">
    <property type="term" value="C:membrane"/>
    <property type="evidence" value="ECO:0007669"/>
    <property type="project" value="UniProtKB-SubCell"/>
</dbReference>
<sequence length="222" mass="24779">MGVDIVFIIMVAYGFYFGYAYGLIKVVVFIISLILALGVSMYITPALSDLISLTIEIDSAFLPFVAFLVSVFGIMAIARIIFLLFDKNVTSKRVNQFTRAIGGFMMSGMFSFLFSVLVTFFSQAHVLTPEKLEHSSFFYPYVQKIPNVGTAVLERIAPYVGSFTKYMKKSLDQLREGGAYKEEGPRLDDLFMEEDYSLDSLKKAPPPPPPTADSTDLSTEED</sequence>
<evidence type="ECO:0000313" key="8">
    <source>
        <dbReference type="Proteomes" id="UP000007519"/>
    </source>
</evidence>
<dbReference type="AlphaFoldDB" id="H6L337"/>
<evidence type="ECO:0000256" key="3">
    <source>
        <dbReference type="ARBA" id="ARBA00022989"/>
    </source>
</evidence>
<comment type="subcellular location">
    <subcellularLocation>
        <location evidence="1">Membrane</location>
        <topology evidence="1">Multi-pass membrane protein</topology>
    </subcellularLocation>
</comment>
<feature type="transmembrane region" description="Helical" evidence="6">
    <location>
        <begin position="97"/>
        <end position="121"/>
    </location>
</feature>
<feature type="region of interest" description="Disordered" evidence="5">
    <location>
        <begin position="199"/>
        <end position="222"/>
    </location>
</feature>
<dbReference type="HOGENOM" id="CLU_1244617_0_0_10"/>
<evidence type="ECO:0000256" key="4">
    <source>
        <dbReference type="ARBA" id="ARBA00023136"/>
    </source>
</evidence>
<feature type="compositionally biased region" description="Low complexity" evidence="5">
    <location>
        <begin position="212"/>
        <end position="222"/>
    </location>
</feature>
<dbReference type="EMBL" id="CP002831">
    <property type="protein sequence ID" value="AFC24864.1"/>
    <property type="molecule type" value="Genomic_DNA"/>
</dbReference>
<feature type="transmembrane region" description="Helical" evidence="6">
    <location>
        <begin position="29"/>
        <end position="48"/>
    </location>
</feature>
<reference evidence="7 8" key="1">
    <citation type="journal article" date="2012" name="Stand. Genomic Sci.">
        <title>Complete genome sequencing and analysis of Saprospira grandis str. Lewin, a predatory marine bacterium.</title>
        <authorList>
            <person name="Saw J.H."/>
            <person name="Yuryev A."/>
            <person name="Kanbe M."/>
            <person name="Hou S."/>
            <person name="Young A.G."/>
            <person name="Aizawa S."/>
            <person name="Alam M."/>
        </authorList>
    </citation>
    <scope>NUCLEOTIDE SEQUENCE [LARGE SCALE GENOMIC DNA]</scope>
    <source>
        <strain evidence="7 8">Lewin</strain>
    </source>
</reference>
<feature type="transmembrane region" description="Helical" evidence="6">
    <location>
        <begin position="6"/>
        <end position="24"/>
    </location>
</feature>
<dbReference type="eggNOG" id="COG1286">
    <property type="taxonomic scope" value="Bacteria"/>
</dbReference>
<dbReference type="OrthoDB" id="1492026at2"/>
<keyword evidence="2 6" id="KW-0812">Transmembrane</keyword>